<comment type="caution">
    <text evidence="1">The sequence shown here is derived from an EMBL/GenBank/DDBJ whole genome shotgun (WGS) entry which is preliminary data.</text>
</comment>
<dbReference type="Proteomes" id="UP000823775">
    <property type="component" value="Unassembled WGS sequence"/>
</dbReference>
<accession>A0ABS8SVP4</accession>
<evidence type="ECO:0000313" key="1">
    <source>
        <dbReference type="EMBL" id="MCD7462871.1"/>
    </source>
</evidence>
<protein>
    <submittedName>
        <fullName evidence="1">Uncharacterized protein</fullName>
    </submittedName>
</protein>
<proteinExistence type="predicted"/>
<organism evidence="1 2">
    <name type="scientific">Datura stramonium</name>
    <name type="common">Jimsonweed</name>
    <name type="synonym">Common thornapple</name>
    <dbReference type="NCBI Taxonomy" id="4076"/>
    <lineage>
        <taxon>Eukaryota</taxon>
        <taxon>Viridiplantae</taxon>
        <taxon>Streptophyta</taxon>
        <taxon>Embryophyta</taxon>
        <taxon>Tracheophyta</taxon>
        <taxon>Spermatophyta</taxon>
        <taxon>Magnoliopsida</taxon>
        <taxon>eudicotyledons</taxon>
        <taxon>Gunneridae</taxon>
        <taxon>Pentapetalae</taxon>
        <taxon>asterids</taxon>
        <taxon>lamiids</taxon>
        <taxon>Solanales</taxon>
        <taxon>Solanaceae</taxon>
        <taxon>Solanoideae</taxon>
        <taxon>Datureae</taxon>
        <taxon>Datura</taxon>
    </lineage>
</organism>
<dbReference type="EMBL" id="JACEIK010000842">
    <property type="protein sequence ID" value="MCD7462871.1"/>
    <property type="molecule type" value="Genomic_DNA"/>
</dbReference>
<name>A0ABS8SVP4_DATST</name>
<keyword evidence="2" id="KW-1185">Reference proteome</keyword>
<gene>
    <name evidence="1" type="ORF">HAX54_049559</name>
</gene>
<evidence type="ECO:0000313" key="2">
    <source>
        <dbReference type="Proteomes" id="UP000823775"/>
    </source>
</evidence>
<reference evidence="1 2" key="1">
    <citation type="journal article" date="2021" name="BMC Genomics">
        <title>Datura genome reveals duplications of psychoactive alkaloid biosynthetic genes and high mutation rate following tissue culture.</title>
        <authorList>
            <person name="Rajewski A."/>
            <person name="Carter-House D."/>
            <person name="Stajich J."/>
            <person name="Litt A."/>
        </authorList>
    </citation>
    <scope>NUCLEOTIDE SEQUENCE [LARGE SCALE GENOMIC DNA]</scope>
    <source>
        <strain evidence="1">AR-01</strain>
    </source>
</reference>
<sequence length="115" mass="13045">MVLDEEVSSSQVMVLDIENPPQVVEVGSEAGWESRRRCKARAKGKHLIMSEEPEKGLGVTMKKPIHKSIITESSKEKRLARENSTLKKQLEDLTQQMLLDQCAANEQIDKILSKW</sequence>